<name>L9JDP3_TUPCH</name>
<dbReference type="AlphaFoldDB" id="L9JDP3"/>
<dbReference type="EMBL" id="KB321029">
    <property type="protein sequence ID" value="ELW48706.1"/>
    <property type="molecule type" value="Genomic_DNA"/>
</dbReference>
<organism evidence="1 2">
    <name type="scientific">Tupaia chinensis</name>
    <name type="common">Chinese tree shrew</name>
    <name type="synonym">Tupaia belangeri chinensis</name>
    <dbReference type="NCBI Taxonomy" id="246437"/>
    <lineage>
        <taxon>Eukaryota</taxon>
        <taxon>Metazoa</taxon>
        <taxon>Chordata</taxon>
        <taxon>Craniata</taxon>
        <taxon>Vertebrata</taxon>
        <taxon>Euteleostomi</taxon>
        <taxon>Mammalia</taxon>
        <taxon>Eutheria</taxon>
        <taxon>Euarchontoglires</taxon>
        <taxon>Scandentia</taxon>
        <taxon>Tupaiidae</taxon>
        <taxon>Tupaia</taxon>
    </lineage>
</organism>
<dbReference type="Proteomes" id="UP000011518">
    <property type="component" value="Unassembled WGS sequence"/>
</dbReference>
<evidence type="ECO:0000313" key="2">
    <source>
        <dbReference type="Proteomes" id="UP000011518"/>
    </source>
</evidence>
<dbReference type="InParanoid" id="L9JDP3"/>
<evidence type="ECO:0000313" key="1">
    <source>
        <dbReference type="EMBL" id="ELW48706.1"/>
    </source>
</evidence>
<accession>L9JDP3</accession>
<reference evidence="2" key="1">
    <citation type="submission" date="2012-07" db="EMBL/GenBank/DDBJ databases">
        <title>Genome of the Chinese tree shrew, a rising model animal genetically related to primates.</title>
        <authorList>
            <person name="Zhang G."/>
            <person name="Fan Y."/>
            <person name="Yao Y."/>
            <person name="Huang Z."/>
        </authorList>
    </citation>
    <scope>NUCLEOTIDE SEQUENCE [LARGE SCALE GENOMIC DNA]</scope>
</reference>
<keyword evidence="2" id="KW-1185">Reference proteome</keyword>
<sequence>MEPRFIVVIFSQHSGQCQHRILDAQCQHRILDALLQPSLHCVIAPAVTVVPINSTLTAYYRTKLLQ</sequence>
<gene>
    <name evidence="1" type="ORF">TREES_T100019757</name>
</gene>
<proteinExistence type="predicted"/>
<reference evidence="2" key="2">
    <citation type="journal article" date="2013" name="Nat. Commun.">
        <title>Genome of the Chinese tree shrew.</title>
        <authorList>
            <person name="Fan Y."/>
            <person name="Huang Z.Y."/>
            <person name="Cao C.C."/>
            <person name="Chen C.S."/>
            <person name="Chen Y.X."/>
            <person name="Fan D.D."/>
            <person name="He J."/>
            <person name="Hou H.L."/>
            <person name="Hu L."/>
            <person name="Hu X.T."/>
            <person name="Jiang X.T."/>
            <person name="Lai R."/>
            <person name="Lang Y.S."/>
            <person name="Liang B."/>
            <person name="Liao S.G."/>
            <person name="Mu D."/>
            <person name="Ma Y.Y."/>
            <person name="Niu Y.Y."/>
            <person name="Sun X.Q."/>
            <person name="Xia J.Q."/>
            <person name="Xiao J."/>
            <person name="Xiong Z.Q."/>
            <person name="Xu L."/>
            <person name="Yang L."/>
            <person name="Zhang Y."/>
            <person name="Zhao W."/>
            <person name="Zhao X.D."/>
            <person name="Zheng Y.T."/>
            <person name="Zhou J.M."/>
            <person name="Zhu Y.B."/>
            <person name="Zhang G.J."/>
            <person name="Wang J."/>
            <person name="Yao Y.G."/>
        </authorList>
    </citation>
    <scope>NUCLEOTIDE SEQUENCE [LARGE SCALE GENOMIC DNA]</scope>
</reference>
<protein>
    <submittedName>
        <fullName evidence="1">Uncharacterized protein</fullName>
    </submittedName>
</protein>